<feature type="chain" id="PRO_5045716331" description="Lysozyme inhibitor LprI N-terminal domain-containing protein" evidence="1">
    <location>
        <begin position="23"/>
        <end position="118"/>
    </location>
</feature>
<proteinExistence type="predicted"/>
<comment type="caution">
    <text evidence="2">The sequence shown here is derived from an EMBL/GenBank/DDBJ whole genome shotgun (WGS) entry which is preliminary data.</text>
</comment>
<reference evidence="2 3" key="1">
    <citation type="journal article" date="2017" name="Int. J. Syst. Evol. Microbiol.">
        <title>Ramlibacter alkalitolerans sp. nov., alkali-tolerant bacterium isolated from soil of ginseng.</title>
        <authorList>
            <person name="Lee D.H."/>
            <person name="Cha C.J."/>
        </authorList>
    </citation>
    <scope>NUCLEOTIDE SEQUENCE [LARGE SCALE GENOMIC DNA]</scope>
    <source>
        <strain evidence="2 3">KACC 19305</strain>
    </source>
</reference>
<dbReference type="EMBL" id="JAEQND010000003">
    <property type="protein sequence ID" value="MBL0424686.1"/>
    <property type="molecule type" value="Genomic_DNA"/>
</dbReference>
<dbReference type="Proteomes" id="UP000622707">
    <property type="component" value="Unassembled WGS sequence"/>
</dbReference>
<feature type="signal peptide" evidence="1">
    <location>
        <begin position="1"/>
        <end position="22"/>
    </location>
</feature>
<keyword evidence="3" id="KW-1185">Reference proteome</keyword>
<sequence length="118" mass="13141">MRIPALHCFLAALLAAPACVQAHDYPTSERVTYVESCIHDHPGGHYEMVNKCSCVIDRIAAEVPYDDFVTMSTASKATSIGGERGSYIRDVESLQVQIRKFRQLQAQARKSCLLDDPR</sequence>
<organism evidence="2 3">
    <name type="scientific">Ramlibacter alkalitolerans</name>
    <dbReference type="NCBI Taxonomy" id="2039631"/>
    <lineage>
        <taxon>Bacteria</taxon>
        <taxon>Pseudomonadati</taxon>
        <taxon>Pseudomonadota</taxon>
        <taxon>Betaproteobacteria</taxon>
        <taxon>Burkholderiales</taxon>
        <taxon>Comamonadaceae</taxon>
        <taxon>Ramlibacter</taxon>
    </lineage>
</organism>
<evidence type="ECO:0008006" key="4">
    <source>
        <dbReference type="Google" id="ProtNLM"/>
    </source>
</evidence>
<name>A0ABS1JKP8_9BURK</name>
<dbReference type="RefSeq" id="WP_201687925.1">
    <property type="nucleotide sequence ID" value="NZ_JAEQND010000003.1"/>
</dbReference>
<keyword evidence="1" id="KW-0732">Signal</keyword>
<protein>
    <recommendedName>
        <fullName evidence="4">Lysozyme inhibitor LprI N-terminal domain-containing protein</fullName>
    </recommendedName>
</protein>
<evidence type="ECO:0000256" key="1">
    <source>
        <dbReference type="SAM" id="SignalP"/>
    </source>
</evidence>
<evidence type="ECO:0000313" key="3">
    <source>
        <dbReference type="Proteomes" id="UP000622707"/>
    </source>
</evidence>
<accession>A0ABS1JKP8</accession>
<evidence type="ECO:0000313" key="2">
    <source>
        <dbReference type="EMBL" id="MBL0424686.1"/>
    </source>
</evidence>
<gene>
    <name evidence="2" type="ORF">JI746_06150</name>
</gene>